<organism evidence="1">
    <name type="scientific">Aeromonas salmonicida subsp. salmonicida</name>
    <dbReference type="NCBI Taxonomy" id="29491"/>
    <lineage>
        <taxon>Bacteria</taxon>
        <taxon>Pseudomonadati</taxon>
        <taxon>Pseudomonadota</taxon>
        <taxon>Gammaproteobacteria</taxon>
        <taxon>Aeromonadales</taxon>
        <taxon>Aeromonadaceae</taxon>
        <taxon>Aeromonas</taxon>
    </lineage>
</organism>
<reference evidence="1" key="1">
    <citation type="submission" date="2015-02" db="EMBL/GenBank/DDBJ databases">
        <title>AsaGEI2b: a new variant of a genomic island revealed by the draft genome sequence of the Aeromonas salmonicida subsp. salmonicida JF3224 strain isolated from a wild fish in Switzerland.</title>
        <authorList>
            <person name="Emond-Rheault J.-G."/>
            <person name="Vincent A.T."/>
            <person name="Trudel M.V."/>
            <person name="Frey J."/>
            <person name="Frenette M."/>
            <person name="Charette S.J."/>
        </authorList>
    </citation>
    <scope>NUCLEOTIDE SEQUENCE</scope>
    <source>
        <strain evidence="1">JF3224</strain>
    </source>
</reference>
<sequence>MKNADMPAMPLVNSNGYPVHHSSAGMENHGVMAGLTKREMMAMHAPEMPDWFHDWWREEYIDNDFYFGDSAAPIQAGLERSRTITKHGLKALYFAWRTYYADALLAELEKQNDQ</sequence>
<dbReference type="PATRIC" id="fig|29491.14.peg.4434"/>
<dbReference type="EMBL" id="KP861348">
    <property type="protein sequence ID" value="AKD43423.1"/>
    <property type="molecule type" value="Genomic_DNA"/>
</dbReference>
<name>A0A0F6QF63_AERSS</name>
<dbReference type="RefSeq" id="WP_044303429.1">
    <property type="nucleotide sequence ID" value="NZ_JXTA01000008.1"/>
</dbReference>
<proteinExistence type="predicted"/>
<evidence type="ECO:0000313" key="1">
    <source>
        <dbReference type="EMBL" id="AKD43423.1"/>
    </source>
</evidence>
<protein>
    <submittedName>
        <fullName evidence="1">Uncharacterized protein</fullName>
    </submittedName>
</protein>
<dbReference type="AlphaFoldDB" id="A0A0F6QF63"/>
<accession>A0A0F6QF63</accession>